<feature type="domain" description="Calx-beta" evidence="4">
    <location>
        <begin position="55"/>
        <end position="131"/>
    </location>
</feature>
<proteinExistence type="predicted"/>
<gene>
    <name evidence="5" type="ORF">SAMN05421753_101360</name>
</gene>
<dbReference type="InterPro" id="IPR028994">
    <property type="entry name" value="Integrin_alpha_N"/>
</dbReference>
<dbReference type="STRING" id="1576369.SAMN05421753_101360"/>
<dbReference type="Gene3D" id="2.40.128.340">
    <property type="match status" value="2"/>
</dbReference>
<dbReference type="InterPro" id="IPR013517">
    <property type="entry name" value="FG-GAP"/>
</dbReference>
<keyword evidence="1" id="KW-0732">Signal</keyword>
<dbReference type="Pfam" id="PF13517">
    <property type="entry name" value="FG-GAP_3"/>
    <property type="match status" value="3"/>
</dbReference>
<evidence type="ECO:0000256" key="3">
    <source>
        <dbReference type="ARBA" id="ARBA00022837"/>
    </source>
</evidence>
<sequence length="815" mass="83483">MLSRSWTQVIRSWKQSLSPGQCRRRGRQASFTSETLEVRRLLTVAVADVTLGEPASGEAQMLFTLTRDGDLSQSLGVRYFTEDRTAKAGLDYVAASGIAFFGVGNNTTQVAVTIKSDAVVDPKEFFVLKLGGIVDSPASFSPTVNFGANSGPTSEAVGDFNGDGKIDILVGHNTTNAISILLNTTASGSSTASFATKQDLPVEGRPSMVTVGDFNGDGKPDVAAATLYGGDVAVMLNVTPTNSTTISFLSAQRFSVGLSPFMARTVDMNQDGKLDIVTLSNPDKIAILLNTTPQGATTPTFAAVQTFTGPANGPRSLAIDDFNGDGKPDVASSSNYGKVTSVLLSTTVAGSSTMSFAPKVDLPVGHLAHQADAGDLNGDGKPDLAVAGFNDMNVTVFTNTAATGATVPSFADPIVLSTAKRPEGIALVDVTNDGKLDIVVTQHTDAGQTIIVFRNTTNGIGGTPTFDTGTSFGVAAHPSYIVSADFNADGLPDLAVANNWGNNVSVLLNRSPQIGDNIAKGTISERPTISGLGAEVSYVAGGAPVVLSPGAAIADLESEYANSQIAVQVTNATASDRLSIVPTSAVTVSGNLIKFNGTTVATLSGGTGATPLLIAFNASASKYIVQTILRRVGFSVEIATPATTTRNVSFTMTDGAGAVGDTQFKTASVSNKPALTEMGGNVAWTVGNSPRILAAQAIANDGGNNFANSRLSIRMANGDANDLLTIVSGGGVTISGNTLTVGGFIVGTFTGGSGSSALIVNFNGAATKYAVQTVLRRVAFTNVSSSPATFARSVTFQLKDGTGVGSNVATKSVLV</sequence>
<dbReference type="Gene3D" id="2.60.40.2030">
    <property type="match status" value="1"/>
</dbReference>
<evidence type="ECO:0000313" key="6">
    <source>
        <dbReference type="Proteomes" id="UP000199518"/>
    </source>
</evidence>
<dbReference type="InterPro" id="IPR003644">
    <property type="entry name" value="Calx_beta"/>
</dbReference>
<dbReference type="EMBL" id="FOQD01000001">
    <property type="protein sequence ID" value="SFH59672.1"/>
    <property type="molecule type" value="Genomic_DNA"/>
</dbReference>
<organism evidence="5 6">
    <name type="scientific">Planctomicrobium piriforme</name>
    <dbReference type="NCBI Taxonomy" id="1576369"/>
    <lineage>
        <taxon>Bacteria</taxon>
        <taxon>Pseudomonadati</taxon>
        <taxon>Planctomycetota</taxon>
        <taxon>Planctomycetia</taxon>
        <taxon>Planctomycetales</taxon>
        <taxon>Planctomycetaceae</taxon>
        <taxon>Planctomicrobium</taxon>
    </lineage>
</organism>
<evidence type="ECO:0000256" key="1">
    <source>
        <dbReference type="ARBA" id="ARBA00022729"/>
    </source>
</evidence>
<evidence type="ECO:0000256" key="2">
    <source>
        <dbReference type="ARBA" id="ARBA00022737"/>
    </source>
</evidence>
<evidence type="ECO:0000259" key="4">
    <source>
        <dbReference type="Pfam" id="PF03160"/>
    </source>
</evidence>
<evidence type="ECO:0000313" key="5">
    <source>
        <dbReference type="EMBL" id="SFH59672.1"/>
    </source>
</evidence>
<dbReference type="InterPro" id="IPR038081">
    <property type="entry name" value="CalX-like_sf"/>
</dbReference>
<dbReference type="SUPFAM" id="SSF141072">
    <property type="entry name" value="CalX-like"/>
    <property type="match status" value="1"/>
</dbReference>
<accession>A0A1I3BBP9</accession>
<protein>
    <submittedName>
        <fullName evidence="5">Repeat domain-containing protein</fullName>
    </submittedName>
</protein>
<keyword evidence="2" id="KW-0677">Repeat</keyword>
<reference evidence="6" key="1">
    <citation type="submission" date="2016-10" db="EMBL/GenBank/DDBJ databases">
        <authorList>
            <person name="Varghese N."/>
            <person name="Submissions S."/>
        </authorList>
    </citation>
    <scope>NUCLEOTIDE SEQUENCE [LARGE SCALE GENOMIC DNA]</scope>
    <source>
        <strain evidence="6">DSM 26348</strain>
    </source>
</reference>
<dbReference type="GO" id="GO:0007154">
    <property type="term" value="P:cell communication"/>
    <property type="evidence" value="ECO:0007669"/>
    <property type="project" value="InterPro"/>
</dbReference>
<dbReference type="AlphaFoldDB" id="A0A1I3BBP9"/>
<dbReference type="GO" id="GO:0016020">
    <property type="term" value="C:membrane"/>
    <property type="evidence" value="ECO:0007669"/>
    <property type="project" value="InterPro"/>
</dbReference>
<dbReference type="Gene3D" id="2.130.10.130">
    <property type="entry name" value="Integrin alpha, N-terminal"/>
    <property type="match status" value="1"/>
</dbReference>
<name>A0A1I3BBP9_9PLAN</name>
<dbReference type="SUPFAM" id="SSF69318">
    <property type="entry name" value="Integrin alpha N-terminal domain"/>
    <property type="match status" value="1"/>
</dbReference>
<dbReference type="Proteomes" id="UP000199518">
    <property type="component" value="Unassembled WGS sequence"/>
</dbReference>
<keyword evidence="3" id="KW-0106">Calcium</keyword>
<dbReference type="PANTHER" id="PTHR46580:SF4">
    <property type="entry name" value="ATP_GTP-BINDING PROTEIN"/>
    <property type="match status" value="1"/>
</dbReference>
<dbReference type="PANTHER" id="PTHR46580">
    <property type="entry name" value="SENSOR KINASE-RELATED"/>
    <property type="match status" value="1"/>
</dbReference>
<dbReference type="Pfam" id="PF03160">
    <property type="entry name" value="Calx-beta"/>
    <property type="match status" value="1"/>
</dbReference>
<keyword evidence="6" id="KW-1185">Reference proteome</keyword>